<gene>
    <name evidence="1" type="ORF">AVEN_61330_1</name>
</gene>
<sequence length="103" mass="11715">MMRTTPELASTSPNFWTTTFSPVNRPYTLLGRLGRSGCCAPHQWKDIWSPTYDLIPTYTTHLQWNWVPNLEPSGPKVQTLPLGHSGLNNCFKSLTICMKLHLI</sequence>
<dbReference type="AlphaFoldDB" id="A0A4Y2PXL4"/>
<comment type="caution">
    <text evidence="1">The sequence shown here is derived from an EMBL/GenBank/DDBJ whole genome shotgun (WGS) entry which is preliminary data.</text>
</comment>
<proteinExistence type="predicted"/>
<protein>
    <submittedName>
        <fullName evidence="1">Uncharacterized protein</fullName>
    </submittedName>
</protein>
<evidence type="ECO:0000313" key="2">
    <source>
        <dbReference type="Proteomes" id="UP000499080"/>
    </source>
</evidence>
<dbReference type="Proteomes" id="UP000499080">
    <property type="component" value="Unassembled WGS sequence"/>
</dbReference>
<reference evidence="1 2" key="1">
    <citation type="journal article" date="2019" name="Sci. Rep.">
        <title>Orb-weaving spider Araneus ventricosus genome elucidates the spidroin gene catalogue.</title>
        <authorList>
            <person name="Kono N."/>
            <person name="Nakamura H."/>
            <person name="Ohtoshi R."/>
            <person name="Moran D.A.P."/>
            <person name="Shinohara A."/>
            <person name="Yoshida Y."/>
            <person name="Fujiwara M."/>
            <person name="Mori M."/>
            <person name="Tomita M."/>
            <person name="Arakawa K."/>
        </authorList>
    </citation>
    <scope>NUCLEOTIDE SEQUENCE [LARGE SCALE GENOMIC DNA]</scope>
</reference>
<name>A0A4Y2PXL4_ARAVE</name>
<dbReference type="EMBL" id="BGPR01012333">
    <property type="protein sequence ID" value="GBN55613.1"/>
    <property type="molecule type" value="Genomic_DNA"/>
</dbReference>
<dbReference type="OrthoDB" id="1099063at2759"/>
<keyword evidence="2" id="KW-1185">Reference proteome</keyword>
<organism evidence="1 2">
    <name type="scientific">Araneus ventricosus</name>
    <name type="common">Orbweaver spider</name>
    <name type="synonym">Epeira ventricosa</name>
    <dbReference type="NCBI Taxonomy" id="182803"/>
    <lineage>
        <taxon>Eukaryota</taxon>
        <taxon>Metazoa</taxon>
        <taxon>Ecdysozoa</taxon>
        <taxon>Arthropoda</taxon>
        <taxon>Chelicerata</taxon>
        <taxon>Arachnida</taxon>
        <taxon>Araneae</taxon>
        <taxon>Araneomorphae</taxon>
        <taxon>Entelegynae</taxon>
        <taxon>Araneoidea</taxon>
        <taxon>Araneidae</taxon>
        <taxon>Araneus</taxon>
    </lineage>
</organism>
<accession>A0A4Y2PXL4</accession>
<evidence type="ECO:0000313" key="1">
    <source>
        <dbReference type="EMBL" id="GBN55613.1"/>
    </source>
</evidence>